<evidence type="ECO:0000256" key="15">
    <source>
        <dbReference type="ARBA" id="ARBA00023136"/>
    </source>
</evidence>
<dbReference type="GO" id="GO:0016887">
    <property type="term" value="F:ATP hydrolysis activity"/>
    <property type="evidence" value="ECO:0007669"/>
    <property type="project" value="InterPro"/>
</dbReference>
<dbReference type="GO" id="GO:0012505">
    <property type="term" value="C:endomembrane system"/>
    <property type="evidence" value="ECO:0007669"/>
    <property type="project" value="UniProtKB-SubCell"/>
</dbReference>
<keyword evidence="20" id="KW-1185">Reference proteome</keyword>
<feature type="transmembrane region" description="Helical" evidence="17">
    <location>
        <begin position="12"/>
        <end position="27"/>
    </location>
</feature>
<keyword evidence="17" id="KW-1003">Cell membrane</keyword>
<dbReference type="Proteomes" id="UP000198604">
    <property type="component" value="Unassembled WGS sequence"/>
</dbReference>
<dbReference type="InterPro" id="IPR018303">
    <property type="entry name" value="ATPase_P-typ_P_site"/>
</dbReference>
<dbReference type="InterPro" id="IPR051949">
    <property type="entry name" value="Cation_Transport_ATPase"/>
</dbReference>
<evidence type="ECO:0000256" key="6">
    <source>
        <dbReference type="ARBA" id="ARBA00022723"/>
    </source>
</evidence>
<keyword evidence="12 17" id="KW-1133">Transmembrane helix</keyword>
<dbReference type="OrthoDB" id="9813266at2"/>
<accession>A0A0E4H5T7</accession>
<comment type="subcellular location">
    <subcellularLocation>
        <location evidence="17">Cell membrane</location>
    </subcellularLocation>
    <subcellularLocation>
        <location evidence="1">Endomembrane system</location>
        <topology evidence="1">Multi-pass membrane protein</topology>
    </subcellularLocation>
</comment>
<dbReference type="InterPro" id="IPR001757">
    <property type="entry name" value="P_typ_ATPase"/>
</dbReference>
<feature type="transmembrane region" description="Helical" evidence="17">
    <location>
        <begin position="563"/>
        <end position="582"/>
    </location>
</feature>
<dbReference type="AlphaFoldDB" id="A0A0E4H5T7"/>
<evidence type="ECO:0000256" key="5">
    <source>
        <dbReference type="ARBA" id="ARBA00022692"/>
    </source>
</evidence>
<evidence type="ECO:0000313" key="20">
    <source>
        <dbReference type="Proteomes" id="UP000198604"/>
    </source>
</evidence>
<evidence type="ECO:0000313" key="19">
    <source>
        <dbReference type="EMBL" id="CQR25563.1"/>
    </source>
</evidence>
<dbReference type="PROSITE" id="PS00154">
    <property type="entry name" value="ATPASE_E1_E2"/>
    <property type="match status" value="1"/>
</dbReference>
<keyword evidence="6 17" id="KW-0479">Metal-binding</keyword>
<dbReference type="Gene3D" id="2.70.150.10">
    <property type="entry name" value="Calcium-transporting ATPase, cytoplasmic transduction domain A"/>
    <property type="match status" value="1"/>
</dbReference>
<evidence type="ECO:0000256" key="10">
    <source>
        <dbReference type="ARBA" id="ARBA00022842"/>
    </source>
</evidence>
<evidence type="ECO:0000256" key="7">
    <source>
        <dbReference type="ARBA" id="ARBA00022741"/>
    </source>
</evidence>
<keyword evidence="13" id="KW-0186">Copper</keyword>
<keyword evidence="7 17" id="KW-0547">Nucleotide-binding</keyword>
<feature type="transmembrane region" description="Helical" evidence="17">
    <location>
        <begin position="236"/>
        <end position="255"/>
    </location>
</feature>
<keyword evidence="14" id="KW-0406">Ion transport</keyword>
<dbReference type="GO" id="GO:0046872">
    <property type="term" value="F:metal ion binding"/>
    <property type="evidence" value="ECO:0007669"/>
    <property type="project" value="UniProtKB-KW"/>
</dbReference>
<dbReference type="NCBIfam" id="TIGR01525">
    <property type="entry name" value="ATPase-IB_hvy"/>
    <property type="match status" value="1"/>
</dbReference>
<dbReference type="SUPFAM" id="SSF56784">
    <property type="entry name" value="HAD-like"/>
    <property type="match status" value="1"/>
</dbReference>
<dbReference type="RefSeq" id="WP_093651101.1">
    <property type="nucleotide sequence ID" value="NZ_CTEN01000004.1"/>
</dbReference>
<dbReference type="Pfam" id="PF00122">
    <property type="entry name" value="E1-E2_ATPase"/>
    <property type="match status" value="1"/>
</dbReference>
<evidence type="ECO:0000256" key="12">
    <source>
        <dbReference type="ARBA" id="ARBA00022989"/>
    </source>
</evidence>
<dbReference type="GO" id="GO:0140581">
    <property type="term" value="F:P-type monovalent copper transporter activity"/>
    <property type="evidence" value="ECO:0007669"/>
    <property type="project" value="UniProtKB-EC"/>
</dbReference>
<dbReference type="Gene3D" id="3.40.50.1000">
    <property type="entry name" value="HAD superfamily/HAD-like"/>
    <property type="match status" value="1"/>
</dbReference>
<evidence type="ECO:0000256" key="1">
    <source>
        <dbReference type="ARBA" id="ARBA00004127"/>
    </source>
</evidence>
<comment type="catalytic activity">
    <reaction evidence="16">
        <text>Cu(+)(in) + ATP + H2O = Cu(+)(out) + ADP + phosphate + H(+)</text>
        <dbReference type="Rhea" id="RHEA:25792"/>
        <dbReference type="ChEBI" id="CHEBI:15377"/>
        <dbReference type="ChEBI" id="CHEBI:15378"/>
        <dbReference type="ChEBI" id="CHEBI:30616"/>
        <dbReference type="ChEBI" id="CHEBI:43474"/>
        <dbReference type="ChEBI" id="CHEBI:49552"/>
        <dbReference type="ChEBI" id="CHEBI:456216"/>
        <dbReference type="EC" id="7.2.2.8"/>
    </reaction>
</comment>
<dbReference type="InterPro" id="IPR023298">
    <property type="entry name" value="ATPase_P-typ_TM_dom_sf"/>
</dbReference>
<keyword evidence="5 17" id="KW-0812">Transmembrane</keyword>
<dbReference type="InterPro" id="IPR059000">
    <property type="entry name" value="ATPase_P-type_domA"/>
</dbReference>
<dbReference type="SUPFAM" id="SSF81665">
    <property type="entry name" value="Calcium ATPase, transmembrane domain M"/>
    <property type="match status" value="1"/>
</dbReference>
<evidence type="ECO:0000256" key="13">
    <source>
        <dbReference type="ARBA" id="ARBA00023008"/>
    </source>
</evidence>
<evidence type="ECO:0000256" key="9">
    <source>
        <dbReference type="ARBA" id="ARBA00022840"/>
    </source>
</evidence>
<dbReference type="InterPro" id="IPR036412">
    <property type="entry name" value="HAD-like_sf"/>
</dbReference>
<dbReference type="PANTHER" id="PTHR43079">
    <property type="entry name" value="PROBABLE CADMIUM/ZINC-TRANSPORTING ATPASE HMA1"/>
    <property type="match status" value="1"/>
</dbReference>
<keyword evidence="4" id="KW-0813">Transport</keyword>
<feature type="transmembrane region" description="Helical" evidence="17">
    <location>
        <begin position="267"/>
        <end position="288"/>
    </location>
</feature>
<sequence length="607" mass="65500">MFHYIKTQRTAQFVILGTISLLIGMVTQSQSPLVGRIFLYLAIFFLGYYATKKAIRETLENKSPNVDLLMILAALGAMVIQEESEGAILLFIFATAEVLEAYATEKSTKAISSLMSQVPDTAQLLKADGQTVEVATSQLKVGDTILVAKGNQIPIDSQALNPTTVNEMALTGEAVPVEKKMGAEVFAGTLNEGGAVTLKVSKTSDETVFSNIIRMVEQAQTQPSKIGAAIDRFERFYVIGVFLAVPLFIAALYYLQGLGFHQAFYRGMVLLTVASPCALVASVTPATLSAISKGARIGVLIKGGTALENLASINLIYSDKTGTLTYGNFEVLDFYLPDRLLPIVIAMEQGSHHPIAQAIVKHFSTVDLSQVPANLVVEEESGMGLICDNIRVGKPAAFADYKDPYAYAHGLTKGQTTVIVAEDDTVIGYLTLADQVRPESAQAVHDFQKAGVEVVMLTGDNEAVAERIAKEVGVTDYRANCLPQDKIQDVQMSQTAGKQVAMIGDGINDAPALANAHVGIAMGSGSAIAMESADLVMVQNNFAKLFQVYMHSQKLNRIIWQNLFFSIAVIIVLITLNMFGFLDLTKGVIFHETSTILVILNGLRLLK</sequence>
<dbReference type="SFLD" id="SFLDS00003">
    <property type="entry name" value="Haloacid_Dehalogenase"/>
    <property type="match status" value="1"/>
</dbReference>
<dbReference type="InterPro" id="IPR044492">
    <property type="entry name" value="P_typ_ATPase_HD_dom"/>
</dbReference>
<keyword evidence="10" id="KW-0460">Magnesium</keyword>
<dbReference type="SFLD" id="SFLDG00002">
    <property type="entry name" value="C1.7:_P-type_atpase_like"/>
    <property type="match status" value="1"/>
</dbReference>
<evidence type="ECO:0000256" key="16">
    <source>
        <dbReference type="ARBA" id="ARBA00049289"/>
    </source>
</evidence>
<dbReference type="Gene3D" id="3.40.1110.10">
    <property type="entry name" value="Calcium-transporting ATPase, cytoplasmic domain N"/>
    <property type="match status" value="1"/>
</dbReference>
<dbReference type="EMBL" id="CTEN01000004">
    <property type="protein sequence ID" value="CQR25563.1"/>
    <property type="molecule type" value="Genomic_DNA"/>
</dbReference>
<dbReference type="STRING" id="1608583.BN1356_01906"/>
<feature type="domain" description="P-type ATPase A" evidence="18">
    <location>
        <begin position="118"/>
        <end position="217"/>
    </location>
</feature>
<feature type="transmembrane region" description="Helical" evidence="17">
    <location>
        <begin position="33"/>
        <end position="51"/>
    </location>
</feature>
<evidence type="ECO:0000256" key="2">
    <source>
        <dbReference type="ARBA" id="ARBA00006024"/>
    </source>
</evidence>
<reference evidence="20" key="1">
    <citation type="submission" date="2015-03" db="EMBL/GenBank/DDBJ databases">
        <authorList>
            <person name="Urmite Genomes"/>
        </authorList>
    </citation>
    <scope>NUCLEOTIDE SEQUENCE [LARGE SCALE GENOMIC DNA]</scope>
    <source>
        <strain evidence="20">FF10</strain>
    </source>
</reference>
<dbReference type="InterPro" id="IPR023299">
    <property type="entry name" value="ATPase_P-typ_cyto_dom_N"/>
</dbReference>
<evidence type="ECO:0000256" key="3">
    <source>
        <dbReference type="ARBA" id="ARBA00012517"/>
    </source>
</evidence>
<evidence type="ECO:0000256" key="4">
    <source>
        <dbReference type="ARBA" id="ARBA00022448"/>
    </source>
</evidence>
<dbReference type="Pfam" id="PF00702">
    <property type="entry name" value="Hydrolase"/>
    <property type="match status" value="1"/>
</dbReference>
<evidence type="ECO:0000256" key="8">
    <source>
        <dbReference type="ARBA" id="ARBA00022796"/>
    </source>
</evidence>
<evidence type="ECO:0000256" key="11">
    <source>
        <dbReference type="ARBA" id="ARBA00022967"/>
    </source>
</evidence>
<dbReference type="InterPro" id="IPR023214">
    <property type="entry name" value="HAD_sf"/>
</dbReference>
<dbReference type="FunFam" id="3.40.50.1000:FF:000144">
    <property type="entry name" value="copper-transporting ATPase 1 isoform X2"/>
    <property type="match status" value="1"/>
</dbReference>
<gene>
    <name evidence="19" type="ORF">BN1356_01906</name>
</gene>
<keyword evidence="8" id="KW-0187">Copper transport</keyword>
<protein>
    <recommendedName>
        <fullName evidence="3">P-type Cu(+) transporter</fullName>
        <ecNumber evidence="3">7.2.2.8</ecNumber>
    </recommendedName>
</protein>
<comment type="similarity">
    <text evidence="2 17">Belongs to the cation transport ATPase (P-type) (TC 3.A.3) family. Type IB subfamily.</text>
</comment>
<dbReference type="InterPro" id="IPR027256">
    <property type="entry name" value="P-typ_ATPase_IB"/>
</dbReference>
<evidence type="ECO:0000259" key="18">
    <source>
        <dbReference type="Pfam" id="PF00122"/>
    </source>
</evidence>
<dbReference type="SUPFAM" id="SSF81653">
    <property type="entry name" value="Calcium ATPase, transduction domain A"/>
    <property type="match status" value="1"/>
</dbReference>
<dbReference type="GO" id="GO:0005524">
    <property type="term" value="F:ATP binding"/>
    <property type="evidence" value="ECO:0007669"/>
    <property type="project" value="UniProtKB-UniRule"/>
</dbReference>
<organism evidence="19 20">
    <name type="scientific">Streptococcus varani</name>
    <dbReference type="NCBI Taxonomy" id="1608583"/>
    <lineage>
        <taxon>Bacteria</taxon>
        <taxon>Bacillati</taxon>
        <taxon>Bacillota</taxon>
        <taxon>Bacilli</taxon>
        <taxon>Lactobacillales</taxon>
        <taxon>Streptococcaceae</taxon>
        <taxon>Streptococcus</taxon>
    </lineage>
</organism>
<keyword evidence="9 17" id="KW-0067">ATP-binding</keyword>
<dbReference type="GO" id="GO:0005886">
    <property type="term" value="C:plasma membrane"/>
    <property type="evidence" value="ECO:0007669"/>
    <property type="project" value="UniProtKB-SubCell"/>
</dbReference>
<dbReference type="SFLD" id="SFLDF00027">
    <property type="entry name" value="p-type_atpase"/>
    <property type="match status" value="1"/>
</dbReference>
<dbReference type="PROSITE" id="PS01229">
    <property type="entry name" value="COF_2"/>
    <property type="match status" value="1"/>
</dbReference>
<dbReference type="PRINTS" id="PR00119">
    <property type="entry name" value="CATATPASE"/>
</dbReference>
<name>A0A0E4H5T7_9STRE</name>
<evidence type="ECO:0000256" key="17">
    <source>
        <dbReference type="RuleBase" id="RU362081"/>
    </source>
</evidence>
<evidence type="ECO:0000256" key="14">
    <source>
        <dbReference type="ARBA" id="ARBA00023065"/>
    </source>
</evidence>
<proteinExistence type="inferred from homology"/>
<dbReference type="PANTHER" id="PTHR43079:SF1">
    <property type="entry name" value="CADMIUM_ZINC-TRANSPORTING ATPASE HMA1, CHLOROPLASTIC-RELATED"/>
    <property type="match status" value="1"/>
</dbReference>
<keyword evidence="11" id="KW-1278">Translocase</keyword>
<dbReference type="NCBIfam" id="TIGR01494">
    <property type="entry name" value="ATPase_P-type"/>
    <property type="match status" value="1"/>
</dbReference>
<dbReference type="InterPro" id="IPR008250">
    <property type="entry name" value="ATPase_P-typ_transduc_dom_A_sf"/>
</dbReference>
<dbReference type="EC" id="7.2.2.8" evidence="3"/>
<keyword evidence="15 17" id="KW-0472">Membrane</keyword>